<reference evidence="1" key="1">
    <citation type="submission" date="2021-08" db="EMBL/GenBank/DDBJ databases">
        <title>The first chromosome-level gecko genome reveals the dynamic sex chromosomes of Neotropical dwarf geckos (Sphaerodactylidae: Sphaerodactylus).</title>
        <authorList>
            <person name="Pinto B.J."/>
            <person name="Keating S.E."/>
            <person name="Gamble T."/>
        </authorList>
    </citation>
    <scope>NUCLEOTIDE SEQUENCE</scope>
    <source>
        <strain evidence="1">TG3544</strain>
    </source>
</reference>
<gene>
    <name evidence="1" type="primary">CYBRD1_2</name>
    <name evidence="1" type="ORF">K3G42_012132</name>
</gene>
<dbReference type="EMBL" id="CM037615">
    <property type="protein sequence ID" value="KAH8013142.1"/>
    <property type="molecule type" value="Genomic_DNA"/>
</dbReference>
<sequence length="79" mass="8913">MEDYGRFLALLGSALLVGFLSVIFTLVWVLHYREGLAWDGGAAEFNWHPVLILTGFVFVQGIGCVCVRERQRVSNQKIE</sequence>
<organism evidence="1 2">
    <name type="scientific">Sphaerodactylus townsendi</name>
    <dbReference type="NCBI Taxonomy" id="933632"/>
    <lineage>
        <taxon>Eukaryota</taxon>
        <taxon>Metazoa</taxon>
        <taxon>Chordata</taxon>
        <taxon>Craniata</taxon>
        <taxon>Vertebrata</taxon>
        <taxon>Euteleostomi</taxon>
        <taxon>Lepidosauria</taxon>
        <taxon>Squamata</taxon>
        <taxon>Bifurcata</taxon>
        <taxon>Gekkota</taxon>
        <taxon>Sphaerodactylidae</taxon>
        <taxon>Sphaerodactylus</taxon>
    </lineage>
</organism>
<evidence type="ECO:0000313" key="1">
    <source>
        <dbReference type="EMBL" id="KAH8013142.1"/>
    </source>
</evidence>
<dbReference type="Proteomes" id="UP000827872">
    <property type="component" value="Linkage Group LG02"/>
</dbReference>
<proteinExistence type="predicted"/>
<keyword evidence="2" id="KW-1185">Reference proteome</keyword>
<evidence type="ECO:0000313" key="2">
    <source>
        <dbReference type="Proteomes" id="UP000827872"/>
    </source>
</evidence>
<protein>
    <submittedName>
        <fullName evidence="1">Cytochrome b reductase 1</fullName>
    </submittedName>
</protein>
<name>A0ACB8G0T9_9SAUR</name>
<comment type="caution">
    <text evidence="1">The sequence shown here is derived from an EMBL/GenBank/DDBJ whole genome shotgun (WGS) entry which is preliminary data.</text>
</comment>
<accession>A0ACB8G0T9</accession>